<dbReference type="PROSITE" id="PS00041">
    <property type="entry name" value="HTH_ARAC_FAMILY_1"/>
    <property type="match status" value="1"/>
</dbReference>
<dbReference type="InterPro" id="IPR011006">
    <property type="entry name" value="CheY-like_superfamily"/>
</dbReference>
<feature type="modified residue" description="4-aspartylphosphate" evidence="6">
    <location>
        <position position="54"/>
    </location>
</feature>
<dbReference type="RefSeq" id="WP_006781578.1">
    <property type="nucleotide sequence ID" value="NZ_CP040506.1"/>
</dbReference>
<proteinExistence type="predicted"/>
<accession>G5IJA9</accession>
<dbReference type="EMBL" id="ADLN01000099">
    <property type="protein sequence ID" value="EHI58411.1"/>
    <property type="molecule type" value="Genomic_DNA"/>
</dbReference>
<dbReference type="InterPro" id="IPR018062">
    <property type="entry name" value="HTH_AraC-typ_CS"/>
</dbReference>
<feature type="domain" description="Response regulatory" evidence="8">
    <location>
        <begin position="3"/>
        <end position="119"/>
    </location>
</feature>
<keyword evidence="4" id="KW-0804">Transcription</keyword>
<keyword evidence="10" id="KW-1185">Reference proteome</keyword>
<evidence type="ECO:0000256" key="4">
    <source>
        <dbReference type="ARBA" id="ARBA00023163"/>
    </source>
</evidence>
<protein>
    <recommendedName>
        <fullName evidence="1">Stage 0 sporulation protein A homolog</fullName>
    </recommendedName>
</protein>
<dbReference type="PROSITE" id="PS50110">
    <property type="entry name" value="RESPONSE_REGULATORY"/>
    <property type="match status" value="1"/>
</dbReference>
<evidence type="ECO:0000259" key="8">
    <source>
        <dbReference type="PROSITE" id="PS50110"/>
    </source>
</evidence>
<dbReference type="OrthoDB" id="1681561at2"/>
<dbReference type="PANTHER" id="PTHR43280:SF2">
    <property type="entry name" value="HTH-TYPE TRANSCRIPTIONAL REGULATOR EXSA"/>
    <property type="match status" value="1"/>
</dbReference>
<dbReference type="PATRIC" id="fig|742737.3.peg.3566"/>
<sequence>MHKVLVVDDEMPIRQWLEFCINRIEGYEVAGIAANGAEGFSLYRKMLPDIVITDIRMPVMDGLEMMQMIHNLNPSVYTVVLTSHEDFEYARTSIKLGASEYILKTEITEESLGQVLRAASESIGEAAGSGVEKSFEELSNRNHYLRSLVLGQSTALVSEAMMRQYEIPLEKGYYVALDVMTCGEEPIRIGLPEDDILTHALKIPVDLNHTVILGNLNREEGTGESRLMQRVYGYCGEIMEAIDCRIGYSDIYDSPGKLGLAMRQAHERVKLGFYHSRERLFYTQPVGKYRTTNGEKYKILFGKELVNQNYKKAMAIKEQMMEEARREEITDIDYLKKMYLFFATTLFHITKDDVEQVERQLADIGKQMMAAESLEVLDSILSGVFEEHGYARALSADYSSAIRSAISYMEERYAGPLTLSDVAAHAGLSSEYLSRLFKEETGVKFVVYLNNLRLKHALRLLETTNLKVYEVAEQVGYSNLSYFSTVFKKNFGQNPFDYKNNCRQG</sequence>
<evidence type="ECO:0000256" key="1">
    <source>
        <dbReference type="ARBA" id="ARBA00018672"/>
    </source>
</evidence>
<evidence type="ECO:0000313" key="10">
    <source>
        <dbReference type="Proteomes" id="UP000005384"/>
    </source>
</evidence>
<dbReference type="HOGENOM" id="CLU_000445_5_0_9"/>
<feature type="domain" description="HTH araC/xylS-type" evidence="7">
    <location>
        <begin position="403"/>
        <end position="501"/>
    </location>
</feature>
<dbReference type="Proteomes" id="UP000005384">
    <property type="component" value="Unassembled WGS sequence"/>
</dbReference>
<gene>
    <name evidence="9" type="ORF">HMPREF9473_03587</name>
</gene>
<organism evidence="9 10">
    <name type="scientific">Hungatella hathewayi WAL-18680</name>
    <dbReference type="NCBI Taxonomy" id="742737"/>
    <lineage>
        <taxon>Bacteria</taxon>
        <taxon>Bacillati</taxon>
        <taxon>Bacillota</taxon>
        <taxon>Clostridia</taxon>
        <taxon>Lachnospirales</taxon>
        <taxon>Lachnospiraceae</taxon>
        <taxon>Hungatella</taxon>
    </lineage>
</organism>
<dbReference type="PROSITE" id="PS01124">
    <property type="entry name" value="HTH_ARAC_FAMILY_2"/>
    <property type="match status" value="1"/>
</dbReference>
<evidence type="ECO:0000259" key="7">
    <source>
        <dbReference type="PROSITE" id="PS01124"/>
    </source>
</evidence>
<dbReference type="PRINTS" id="PR00032">
    <property type="entry name" value="HTHARAC"/>
</dbReference>
<dbReference type="SUPFAM" id="SSF52172">
    <property type="entry name" value="CheY-like"/>
    <property type="match status" value="1"/>
</dbReference>
<keyword evidence="6" id="KW-0597">Phosphoprotein</keyword>
<name>G5IJA9_9FIRM</name>
<keyword evidence="3" id="KW-0238">DNA-binding</keyword>
<keyword evidence="2" id="KW-0805">Transcription regulation</keyword>
<dbReference type="Gene3D" id="3.40.50.2300">
    <property type="match status" value="1"/>
</dbReference>
<evidence type="ECO:0000313" key="9">
    <source>
        <dbReference type="EMBL" id="EHI58411.1"/>
    </source>
</evidence>
<dbReference type="InterPro" id="IPR020449">
    <property type="entry name" value="Tscrpt_reg_AraC-type_HTH"/>
</dbReference>
<dbReference type="Pfam" id="PF00072">
    <property type="entry name" value="Response_reg"/>
    <property type="match status" value="1"/>
</dbReference>
<dbReference type="SMART" id="SM00342">
    <property type="entry name" value="HTH_ARAC"/>
    <property type="match status" value="1"/>
</dbReference>
<evidence type="ECO:0000256" key="5">
    <source>
        <dbReference type="ARBA" id="ARBA00024867"/>
    </source>
</evidence>
<dbReference type="InterPro" id="IPR009057">
    <property type="entry name" value="Homeodomain-like_sf"/>
</dbReference>
<dbReference type="CDD" id="cd17536">
    <property type="entry name" value="REC_YesN-like"/>
    <property type="match status" value="1"/>
</dbReference>
<comment type="function">
    <text evidence="5">May play the central regulatory role in sporulation. It may be an element of the effector pathway responsible for the activation of sporulation genes in response to nutritional stress. Spo0A may act in concert with spo0H (a sigma factor) to control the expression of some genes that are critical to the sporulation process.</text>
</comment>
<dbReference type="Gene3D" id="1.10.10.60">
    <property type="entry name" value="Homeodomain-like"/>
    <property type="match status" value="2"/>
</dbReference>
<evidence type="ECO:0000256" key="2">
    <source>
        <dbReference type="ARBA" id="ARBA00023015"/>
    </source>
</evidence>
<dbReference type="SMART" id="SM00448">
    <property type="entry name" value="REC"/>
    <property type="match status" value="1"/>
</dbReference>
<dbReference type="GO" id="GO:0043565">
    <property type="term" value="F:sequence-specific DNA binding"/>
    <property type="evidence" value="ECO:0007669"/>
    <property type="project" value="InterPro"/>
</dbReference>
<evidence type="ECO:0000256" key="3">
    <source>
        <dbReference type="ARBA" id="ARBA00023125"/>
    </source>
</evidence>
<dbReference type="Pfam" id="PF12833">
    <property type="entry name" value="HTH_18"/>
    <property type="match status" value="1"/>
</dbReference>
<evidence type="ECO:0000256" key="6">
    <source>
        <dbReference type="PROSITE-ProRule" id="PRU00169"/>
    </source>
</evidence>
<dbReference type="PANTHER" id="PTHR43280">
    <property type="entry name" value="ARAC-FAMILY TRANSCRIPTIONAL REGULATOR"/>
    <property type="match status" value="1"/>
</dbReference>
<dbReference type="AlphaFoldDB" id="G5IJA9"/>
<reference evidence="9 10" key="1">
    <citation type="submission" date="2011-08" db="EMBL/GenBank/DDBJ databases">
        <title>The Genome Sequence of Clostridium hathewayi WAL-18680.</title>
        <authorList>
            <consortium name="The Broad Institute Genome Sequencing Platform"/>
            <person name="Earl A."/>
            <person name="Ward D."/>
            <person name="Feldgarden M."/>
            <person name="Gevers D."/>
            <person name="Finegold S.M."/>
            <person name="Summanen P.H."/>
            <person name="Molitoris D.R."/>
            <person name="Song M."/>
            <person name="Daigneault M."/>
            <person name="Allen-Vercoe E."/>
            <person name="Young S.K."/>
            <person name="Zeng Q."/>
            <person name="Gargeya S."/>
            <person name="Fitzgerald M."/>
            <person name="Haas B."/>
            <person name="Abouelleil A."/>
            <person name="Alvarado L."/>
            <person name="Arachchi H.M."/>
            <person name="Berlin A."/>
            <person name="Brown A."/>
            <person name="Chapman S.B."/>
            <person name="Chen Z."/>
            <person name="Dunbar C."/>
            <person name="Freedman E."/>
            <person name="Gearin G."/>
            <person name="Gellesch M."/>
            <person name="Goldberg J."/>
            <person name="Griggs A."/>
            <person name="Gujja S."/>
            <person name="Heiman D."/>
            <person name="Howarth C."/>
            <person name="Larson L."/>
            <person name="Lui A."/>
            <person name="MacDonald P.J.P."/>
            <person name="Montmayeur A."/>
            <person name="Murphy C."/>
            <person name="Neiman D."/>
            <person name="Pearson M."/>
            <person name="Priest M."/>
            <person name="Roberts A."/>
            <person name="Saif S."/>
            <person name="Shea T."/>
            <person name="Shenoy N."/>
            <person name="Sisk P."/>
            <person name="Stolte C."/>
            <person name="Sykes S."/>
            <person name="Wortman J."/>
            <person name="Nusbaum C."/>
            <person name="Birren B."/>
        </authorList>
    </citation>
    <scope>NUCLEOTIDE SEQUENCE [LARGE SCALE GENOMIC DNA]</scope>
    <source>
        <strain evidence="9 10">WAL-18680</strain>
    </source>
</reference>
<dbReference type="InterPro" id="IPR001789">
    <property type="entry name" value="Sig_transdc_resp-reg_receiver"/>
</dbReference>
<dbReference type="GO" id="GO:0003700">
    <property type="term" value="F:DNA-binding transcription factor activity"/>
    <property type="evidence" value="ECO:0007669"/>
    <property type="project" value="InterPro"/>
</dbReference>
<dbReference type="GO" id="GO:0000160">
    <property type="term" value="P:phosphorelay signal transduction system"/>
    <property type="evidence" value="ECO:0007669"/>
    <property type="project" value="InterPro"/>
</dbReference>
<comment type="caution">
    <text evidence="9">The sequence shown here is derived from an EMBL/GenBank/DDBJ whole genome shotgun (WGS) entry which is preliminary data.</text>
</comment>
<dbReference type="InterPro" id="IPR018060">
    <property type="entry name" value="HTH_AraC"/>
</dbReference>
<dbReference type="SUPFAM" id="SSF46689">
    <property type="entry name" value="Homeodomain-like"/>
    <property type="match status" value="2"/>
</dbReference>